<evidence type="ECO:0000313" key="3">
    <source>
        <dbReference type="Proteomes" id="UP001501599"/>
    </source>
</evidence>
<feature type="transmembrane region" description="Helical" evidence="1">
    <location>
        <begin position="103"/>
        <end position="120"/>
    </location>
</feature>
<keyword evidence="3" id="KW-1185">Reference proteome</keyword>
<dbReference type="EMBL" id="BAAAQT010000006">
    <property type="protein sequence ID" value="GAA2174926.1"/>
    <property type="molecule type" value="Genomic_DNA"/>
</dbReference>
<keyword evidence="1" id="KW-0812">Transmembrane</keyword>
<organism evidence="2 3">
    <name type="scientific">Agrococcus versicolor</name>
    <dbReference type="NCBI Taxonomy" id="501482"/>
    <lineage>
        <taxon>Bacteria</taxon>
        <taxon>Bacillati</taxon>
        <taxon>Actinomycetota</taxon>
        <taxon>Actinomycetes</taxon>
        <taxon>Micrococcales</taxon>
        <taxon>Microbacteriaceae</taxon>
        <taxon>Agrococcus</taxon>
    </lineage>
</organism>
<feature type="transmembrane region" description="Helical" evidence="1">
    <location>
        <begin position="132"/>
        <end position="151"/>
    </location>
</feature>
<feature type="transmembrane region" description="Helical" evidence="1">
    <location>
        <begin position="41"/>
        <end position="61"/>
    </location>
</feature>
<reference evidence="2 3" key="1">
    <citation type="journal article" date="2019" name="Int. J. Syst. Evol. Microbiol.">
        <title>The Global Catalogue of Microorganisms (GCM) 10K type strain sequencing project: providing services to taxonomists for standard genome sequencing and annotation.</title>
        <authorList>
            <consortium name="The Broad Institute Genomics Platform"/>
            <consortium name="The Broad Institute Genome Sequencing Center for Infectious Disease"/>
            <person name="Wu L."/>
            <person name="Ma J."/>
        </authorList>
    </citation>
    <scope>NUCLEOTIDE SEQUENCE [LARGE SCALE GENOMIC DNA]</scope>
    <source>
        <strain evidence="2 3">JCM 16026</strain>
    </source>
</reference>
<sequence length="233" mass="24466">MSDFRERLAMDDRRAALLVAGIALVVLGLVTTTLARGTVLGIASVTVGVLLAVSAGTRWIVAARARPPRSSGPFGEERERAVPGISFWRWGSRCGWGTTPWGVGARVILFALLAGAAAIVPDLSVEVPPWTGLVTVLVVNTLLFVPAWVIERLTRPGHILPRGVDLAIVLPAAGIWFAVVVALQMGAGREWASAIAVVLLIGGVVAAVLLARSERRSADEQGLDESTAADSQP</sequence>
<keyword evidence="1" id="KW-1133">Transmembrane helix</keyword>
<comment type="caution">
    <text evidence="2">The sequence shown here is derived from an EMBL/GenBank/DDBJ whole genome shotgun (WGS) entry which is preliminary data.</text>
</comment>
<name>A0ABN3AVE9_9MICO</name>
<feature type="transmembrane region" description="Helical" evidence="1">
    <location>
        <begin position="15"/>
        <end position="35"/>
    </location>
</feature>
<feature type="transmembrane region" description="Helical" evidence="1">
    <location>
        <begin position="191"/>
        <end position="211"/>
    </location>
</feature>
<evidence type="ECO:0000313" key="2">
    <source>
        <dbReference type="EMBL" id="GAA2174926.1"/>
    </source>
</evidence>
<evidence type="ECO:0000256" key="1">
    <source>
        <dbReference type="SAM" id="Phobius"/>
    </source>
</evidence>
<proteinExistence type="predicted"/>
<protein>
    <submittedName>
        <fullName evidence="2">Uncharacterized protein</fullName>
    </submittedName>
</protein>
<keyword evidence="1" id="KW-0472">Membrane</keyword>
<accession>A0ABN3AVE9</accession>
<gene>
    <name evidence="2" type="ORF">GCM10009846_22750</name>
</gene>
<feature type="transmembrane region" description="Helical" evidence="1">
    <location>
        <begin position="163"/>
        <end position="185"/>
    </location>
</feature>
<dbReference type="Proteomes" id="UP001501599">
    <property type="component" value="Unassembled WGS sequence"/>
</dbReference>